<dbReference type="Proteomes" id="UP000023152">
    <property type="component" value="Unassembled WGS sequence"/>
</dbReference>
<proteinExistence type="predicted"/>
<dbReference type="Gene3D" id="1.10.8.270">
    <property type="entry name" value="putative rabgap domain of human tbc1 domain family member 14 like domains"/>
    <property type="match status" value="1"/>
</dbReference>
<evidence type="ECO:0000256" key="2">
    <source>
        <dbReference type="SAM" id="Phobius"/>
    </source>
</evidence>
<feature type="compositionally biased region" description="Basic and acidic residues" evidence="1">
    <location>
        <begin position="157"/>
        <end position="166"/>
    </location>
</feature>
<feature type="transmembrane region" description="Helical" evidence="2">
    <location>
        <begin position="798"/>
        <end position="823"/>
    </location>
</feature>
<name>X6NFQ9_RETFI</name>
<reference evidence="4 5" key="1">
    <citation type="journal article" date="2013" name="Curr. Biol.">
        <title>The Genome of the Foraminiferan Reticulomyxa filosa.</title>
        <authorList>
            <person name="Glockner G."/>
            <person name="Hulsmann N."/>
            <person name="Schleicher M."/>
            <person name="Noegel A.A."/>
            <person name="Eichinger L."/>
            <person name="Gallinger C."/>
            <person name="Pawlowski J."/>
            <person name="Sierra R."/>
            <person name="Euteneuer U."/>
            <person name="Pillet L."/>
            <person name="Moustafa A."/>
            <person name="Platzer M."/>
            <person name="Groth M."/>
            <person name="Szafranski K."/>
            <person name="Schliwa M."/>
        </authorList>
    </citation>
    <scope>NUCLEOTIDE SEQUENCE [LARGE SCALE GENOMIC DNA]</scope>
</reference>
<feature type="compositionally biased region" description="Basic residues" evidence="1">
    <location>
        <begin position="613"/>
        <end position="624"/>
    </location>
</feature>
<feature type="region of interest" description="Disordered" evidence="1">
    <location>
        <begin position="132"/>
        <end position="229"/>
    </location>
</feature>
<dbReference type="PROSITE" id="PS50086">
    <property type="entry name" value="TBC_RABGAP"/>
    <property type="match status" value="1"/>
</dbReference>
<feature type="compositionally biased region" description="Basic and acidic residues" evidence="1">
    <location>
        <begin position="132"/>
        <end position="144"/>
    </location>
</feature>
<sequence length="974" mass="112525">MEAAKKMVGGKKSQSKQYHQYTKKNSKDTLSTKCTLVQCIVSKRYWIKLYCNYRLEAFQMILDQAHIDLKALQDLCFNGIPEEDTALKAKCWKILLGYLPLERSQWQAHLEQQRAMYSFYINLLFQTPDNNRIQEKEKKEEMKVSRMTRAATVDENGMEKEEEKRVKWSQSQQRSHSQKRLIGEQGDSQSSLRQTGDQKQKQKEERLKRQKKAQQKLKALFSDDDDNDNDDLIVQSHLSHTHNPIRTNALWGSDHSDNDNPLHSKESEKKGNTEIYELVIAKEERHEKDDSNSDVNRGIVAETSQNNNGRPMHFDEDAATNKKKDEKNTEHANIDVNAKANETTENKQLSFEKLNSCTDPLSTNPQNPWLSYFEDWKIWNTIEKDIHRTHQSFAFFRSREMIHERSLSKSYRFPFDYDAVDPDIVDSRTGLAQMTSRLHINPRHSNDDDDNNDNDNDNDNDDNDNDNNNHHNSDNGDINGNNDNNQHYNNNNKNGNEKNDNVSDQHEHTIHSKRVAQVLKVLEQQQQVDMNFKDNASSLSPSFSTCSPLHAGVMSPDDGAKASVNASETQAKAKPNTADPTTSSNGHEGVPTSEKRDTVSNDTTSQPTLHLKTTAKKSSKKKSRSSANIKKFRYERYTLTGKDLGIHAQIMIRILCVYARLNKGVNYIQGMNEIVYVHICIRIYVFLAPIYFVFASDTSDEGIYAEADAFHCFGKMMSSLNDRFTGGAICSQFGITTVMDEFNDLLHLADPSLYLALNNQFLYPQFYVLRWLMLLMAVEFQLPDVLRLWDAYPNRFDFVTYFAVAMMQFCQICLFYILCLLNVRAELIEGNFGANLQLLQSYPIADPIGLLKPALELRNKFPIPRRRKTQNPLAMLVIRITDQNDLDTKICFFVLIPIKSNTFYFYSFRSLNLLLFLGFSSLYLIIKNVKQSYHFFSKCSIRGKNVDMMLKNFCRIYCYFLNFIVNIFENLLQN</sequence>
<dbReference type="InterPro" id="IPR035969">
    <property type="entry name" value="Rab-GAP_TBC_sf"/>
</dbReference>
<dbReference type="SUPFAM" id="SSF47923">
    <property type="entry name" value="Ypt/Rab-GAP domain of gyp1p"/>
    <property type="match status" value="3"/>
</dbReference>
<feature type="compositionally biased region" description="Basic and acidic residues" evidence="1">
    <location>
        <begin position="196"/>
        <end position="207"/>
    </location>
</feature>
<keyword evidence="2" id="KW-0472">Membrane</keyword>
<feature type="transmembrane region" description="Helical" evidence="2">
    <location>
        <begin position="767"/>
        <end position="786"/>
    </location>
</feature>
<feature type="region of interest" description="Disordered" evidence="1">
    <location>
        <begin position="249"/>
        <end position="273"/>
    </location>
</feature>
<feature type="domain" description="Rab-GAP TBC" evidence="3">
    <location>
        <begin position="589"/>
        <end position="796"/>
    </location>
</feature>
<evidence type="ECO:0000313" key="4">
    <source>
        <dbReference type="EMBL" id="ETO24733.1"/>
    </source>
</evidence>
<feature type="compositionally biased region" description="Low complexity" evidence="1">
    <location>
        <begin position="475"/>
        <end position="494"/>
    </location>
</feature>
<organism evidence="4 5">
    <name type="scientific">Reticulomyxa filosa</name>
    <dbReference type="NCBI Taxonomy" id="46433"/>
    <lineage>
        <taxon>Eukaryota</taxon>
        <taxon>Sar</taxon>
        <taxon>Rhizaria</taxon>
        <taxon>Retaria</taxon>
        <taxon>Foraminifera</taxon>
        <taxon>Monothalamids</taxon>
        <taxon>Reticulomyxidae</taxon>
        <taxon>Reticulomyxa</taxon>
    </lineage>
</organism>
<comment type="caution">
    <text evidence="4">The sequence shown here is derived from an EMBL/GenBank/DDBJ whole genome shotgun (WGS) entry which is preliminary data.</text>
</comment>
<dbReference type="GO" id="GO:0006886">
    <property type="term" value="P:intracellular protein transport"/>
    <property type="evidence" value="ECO:0007669"/>
    <property type="project" value="TreeGrafter"/>
</dbReference>
<gene>
    <name evidence="4" type="ORF">RFI_12426</name>
</gene>
<dbReference type="EMBL" id="ASPP01008995">
    <property type="protein sequence ID" value="ETO24733.1"/>
    <property type="molecule type" value="Genomic_DNA"/>
</dbReference>
<keyword evidence="2" id="KW-0812">Transmembrane</keyword>
<evidence type="ECO:0000259" key="3">
    <source>
        <dbReference type="PROSITE" id="PS50086"/>
    </source>
</evidence>
<dbReference type="SMART" id="SM00164">
    <property type="entry name" value="TBC"/>
    <property type="match status" value="1"/>
</dbReference>
<feature type="compositionally biased region" description="Basic and acidic residues" evidence="1">
    <location>
        <begin position="495"/>
        <end position="510"/>
    </location>
</feature>
<dbReference type="InterPro" id="IPR000195">
    <property type="entry name" value="Rab-GAP-TBC_dom"/>
</dbReference>
<dbReference type="PANTHER" id="PTHR22957:SF27">
    <property type="entry name" value="TBC1 DOMAIN FAMILY MEMBER 13"/>
    <property type="match status" value="1"/>
</dbReference>
<evidence type="ECO:0000313" key="5">
    <source>
        <dbReference type="Proteomes" id="UP000023152"/>
    </source>
</evidence>
<feature type="compositionally biased region" description="Acidic residues" evidence="1">
    <location>
        <begin position="447"/>
        <end position="465"/>
    </location>
</feature>
<feature type="region of interest" description="Disordered" evidence="1">
    <location>
        <begin position="302"/>
        <end position="332"/>
    </location>
</feature>
<feature type="transmembrane region" description="Helical" evidence="2">
    <location>
        <begin position="674"/>
        <end position="694"/>
    </location>
</feature>
<dbReference type="AlphaFoldDB" id="X6NFQ9"/>
<feature type="transmembrane region" description="Helical" evidence="2">
    <location>
        <begin position="903"/>
        <end position="926"/>
    </location>
</feature>
<dbReference type="OrthoDB" id="10263206at2759"/>
<feature type="compositionally biased region" description="Polar residues" evidence="1">
    <location>
        <begin position="186"/>
        <end position="195"/>
    </location>
</feature>
<evidence type="ECO:0000256" key="1">
    <source>
        <dbReference type="SAM" id="MobiDB-lite"/>
    </source>
</evidence>
<dbReference type="Gene3D" id="1.10.472.80">
    <property type="entry name" value="Ypt/Rab-GAP domain of gyp1p, domain 3"/>
    <property type="match status" value="1"/>
</dbReference>
<dbReference type="GO" id="GO:0005096">
    <property type="term" value="F:GTPase activator activity"/>
    <property type="evidence" value="ECO:0007669"/>
    <property type="project" value="TreeGrafter"/>
</dbReference>
<feature type="compositionally biased region" description="Basic and acidic residues" evidence="1">
    <location>
        <begin position="312"/>
        <end position="332"/>
    </location>
</feature>
<keyword evidence="2" id="KW-1133">Transmembrane helix</keyword>
<keyword evidence="5" id="KW-1185">Reference proteome</keyword>
<feature type="region of interest" description="Disordered" evidence="1">
    <location>
        <begin position="550"/>
        <end position="624"/>
    </location>
</feature>
<feature type="compositionally biased region" description="Basic and acidic residues" evidence="1">
    <location>
        <begin position="254"/>
        <end position="272"/>
    </location>
</feature>
<feature type="region of interest" description="Disordered" evidence="1">
    <location>
        <begin position="437"/>
        <end position="511"/>
    </location>
</feature>
<protein>
    <submittedName>
        <fullName evidence="4">TBC1 domain family, member 13</fullName>
    </submittedName>
</protein>
<dbReference type="Pfam" id="PF00566">
    <property type="entry name" value="RabGAP-TBC"/>
    <property type="match status" value="1"/>
</dbReference>
<accession>X6NFQ9</accession>
<dbReference type="PANTHER" id="PTHR22957">
    <property type="entry name" value="TBC1 DOMAIN FAMILY MEMBER GTPASE-ACTIVATING PROTEIN"/>
    <property type="match status" value="1"/>
</dbReference>